<reference evidence="2" key="2">
    <citation type="submission" date="2022-10" db="EMBL/GenBank/DDBJ databases">
        <title>Comparative genomic analysis and in-vitro probiotic properties of the potential probiotic L. chiayiensis AACE 3.</title>
        <authorList>
            <person name="Kang X."/>
        </authorList>
    </citation>
    <scope>NUCLEOTIDE SEQUENCE</scope>
    <source>
        <strain evidence="2">AACE 3</strain>
    </source>
</reference>
<accession>A0A4Q1UHT0</accession>
<proteinExistence type="predicted"/>
<gene>
    <name evidence="1" type="ORF">BVJ53_00735</name>
    <name evidence="2" type="ORF">OFW50_12495</name>
</gene>
<dbReference type="Proteomes" id="UP001164790">
    <property type="component" value="Chromosome"/>
</dbReference>
<protein>
    <submittedName>
        <fullName evidence="1">Uncharacterized protein</fullName>
    </submittedName>
</protein>
<organism evidence="1 3">
    <name type="scientific">Lacticaseibacillus chiayiensis</name>
    <dbReference type="NCBI Taxonomy" id="2100821"/>
    <lineage>
        <taxon>Bacteria</taxon>
        <taxon>Bacillati</taxon>
        <taxon>Bacillota</taxon>
        <taxon>Bacilli</taxon>
        <taxon>Lactobacillales</taxon>
        <taxon>Lactobacillaceae</taxon>
        <taxon>Lacticaseibacillus</taxon>
    </lineage>
</organism>
<dbReference type="EMBL" id="CP107523">
    <property type="protein sequence ID" value="UYN56270.1"/>
    <property type="molecule type" value="Genomic_DNA"/>
</dbReference>
<evidence type="ECO:0000313" key="2">
    <source>
        <dbReference type="EMBL" id="UYN56270.1"/>
    </source>
</evidence>
<name>A0A4Q1UHT0_9LACO</name>
<evidence type="ECO:0000313" key="3">
    <source>
        <dbReference type="Proteomes" id="UP000290475"/>
    </source>
</evidence>
<dbReference type="AlphaFoldDB" id="A0A4Q1UHT0"/>
<evidence type="ECO:0000313" key="1">
    <source>
        <dbReference type="EMBL" id="RXT30767.1"/>
    </source>
</evidence>
<dbReference type="RefSeq" id="WP_129300707.1">
    <property type="nucleotide sequence ID" value="NZ_CP107523.1"/>
</dbReference>
<sequence>MAKFSKDTKLSELLADKRYMKIVDKYVAGASTNPGVVMVKNLSLEQLIAIPQVHSDEASMNKLIDELNETFG</sequence>
<dbReference type="Proteomes" id="UP000290475">
    <property type="component" value="Unassembled WGS sequence"/>
</dbReference>
<dbReference type="EMBL" id="MSSM01000001">
    <property type="protein sequence ID" value="RXT30767.1"/>
    <property type="molecule type" value="Genomic_DNA"/>
</dbReference>
<keyword evidence="4" id="KW-1185">Reference proteome</keyword>
<evidence type="ECO:0000313" key="4">
    <source>
        <dbReference type="Proteomes" id="UP001164790"/>
    </source>
</evidence>
<reference evidence="1 3" key="1">
    <citation type="submission" date="2017-01" db="EMBL/GenBank/DDBJ databases">
        <title>Lactobacillus chiayiensis sp. nov., a lactic acid bacterium isolated from compost.</title>
        <authorList>
            <person name="Huang C.-H."/>
        </authorList>
    </citation>
    <scope>NUCLEOTIDE SEQUENCE [LARGE SCALE GENOMIC DNA]</scope>
    <source>
        <strain evidence="1">Chh01</strain>
        <strain evidence="3">chh01</strain>
    </source>
</reference>